<dbReference type="Gene3D" id="3.30.70.100">
    <property type="match status" value="1"/>
</dbReference>
<keyword evidence="5" id="KW-1185">Reference proteome</keyword>
<feature type="chain" id="PRO_5013230518" description="HMA domain-containing protein" evidence="2">
    <location>
        <begin position="21"/>
        <end position="118"/>
    </location>
</feature>
<organism evidence="4 5">
    <name type="scientific">Geothermobacter hydrogeniphilus</name>
    <dbReference type="NCBI Taxonomy" id="1969733"/>
    <lineage>
        <taxon>Bacteria</taxon>
        <taxon>Pseudomonadati</taxon>
        <taxon>Thermodesulfobacteriota</taxon>
        <taxon>Desulfuromonadia</taxon>
        <taxon>Desulfuromonadales</taxon>
        <taxon>Geothermobacteraceae</taxon>
        <taxon>Geothermobacter</taxon>
    </lineage>
</organism>
<dbReference type="SUPFAM" id="SSF55008">
    <property type="entry name" value="HMA, heavy metal-associated domain"/>
    <property type="match status" value="1"/>
</dbReference>
<name>A0A1X0Y670_9BACT</name>
<keyword evidence="2" id="KW-0732">Signal</keyword>
<evidence type="ECO:0000259" key="3">
    <source>
        <dbReference type="PROSITE" id="PS50846"/>
    </source>
</evidence>
<dbReference type="STRING" id="1969733.B5V00_07025"/>
<feature type="signal peptide" evidence="2">
    <location>
        <begin position="1"/>
        <end position="20"/>
    </location>
</feature>
<dbReference type="InterPro" id="IPR006121">
    <property type="entry name" value="HMA_dom"/>
</dbReference>
<evidence type="ECO:0000256" key="1">
    <source>
        <dbReference type="ARBA" id="ARBA00022723"/>
    </source>
</evidence>
<dbReference type="FunFam" id="3.30.70.100:FF:000005">
    <property type="entry name" value="Copper-exporting P-type ATPase A"/>
    <property type="match status" value="1"/>
</dbReference>
<feature type="domain" description="HMA" evidence="3">
    <location>
        <begin position="45"/>
        <end position="111"/>
    </location>
</feature>
<dbReference type="OrthoDB" id="5519908at2"/>
<dbReference type="Pfam" id="PF00403">
    <property type="entry name" value="HMA"/>
    <property type="match status" value="1"/>
</dbReference>
<dbReference type="GO" id="GO:0046872">
    <property type="term" value="F:metal ion binding"/>
    <property type="evidence" value="ECO:0007669"/>
    <property type="project" value="UniProtKB-KW"/>
</dbReference>
<reference evidence="4 5" key="1">
    <citation type="submission" date="2017-03" db="EMBL/GenBank/DDBJ databases">
        <title>Genome sequence of Geothermobacter sp. EPR-M, Deep-Sea Iron Reducer.</title>
        <authorList>
            <person name="Tully B."/>
            <person name="Savalia P."/>
            <person name="Abuyen K."/>
            <person name="Baughan C."/>
            <person name="Romero E."/>
            <person name="Ronkowski C."/>
            <person name="Torres B."/>
            <person name="Tremblay J."/>
            <person name="Trujillo A."/>
            <person name="Tyler M."/>
            <person name="Perez-Rodriguez I."/>
            <person name="Amend J."/>
        </authorList>
    </citation>
    <scope>NUCLEOTIDE SEQUENCE [LARGE SCALE GENOMIC DNA]</scope>
    <source>
        <strain evidence="4 5">EPR-M</strain>
    </source>
</reference>
<dbReference type="CDD" id="cd00371">
    <property type="entry name" value="HMA"/>
    <property type="match status" value="1"/>
</dbReference>
<evidence type="ECO:0000256" key="2">
    <source>
        <dbReference type="SAM" id="SignalP"/>
    </source>
</evidence>
<accession>A0A1X0Y670</accession>
<dbReference type="Proteomes" id="UP000193136">
    <property type="component" value="Unassembled WGS sequence"/>
</dbReference>
<dbReference type="RefSeq" id="WP_085010063.1">
    <property type="nucleotide sequence ID" value="NZ_NAAD01000007.1"/>
</dbReference>
<dbReference type="InterPro" id="IPR036163">
    <property type="entry name" value="HMA_dom_sf"/>
</dbReference>
<dbReference type="AlphaFoldDB" id="A0A1X0Y670"/>
<evidence type="ECO:0000313" key="5">
    <source>
        <dbReference type="Proteomes" id="UP000193136"/>
    </source>
</evidence>
<dbReference type="PANTHER" id="PTHR46594:SF4">
    <property type="entry name" value="P-TYPE CATION-TRANSPORTING ATPASE"/>
    <property type="match status" value="1"/>
</dbReference>
<comment type="caution">
    <text evidence="4">The sequence shown here is derived from an EMBL/GenBank/DDBJ whole genome shotgun (WGS) entry which is preliminary data.</text>
</comment>
<protein>
    <recommendedName>
        <fullName evidence="3">HMA domain-containing protein</fullName>
    </recommendedName>
</protein>
<dbReference type="EMBL" id="NAAD01000007">
    <property type="protein sequence ID" value="ORJ60582.1"/>
    <property type="molecule type" value="Genomic_DNA"/>
</dbReference>
<sequence length="118" mass="12718">MKKILKTVALPVLLAVLALAPTSWSRLTQGQGIYGVMPTHAAEVRTARLALKGLTCASCKYAVKAALNNLDGVEQADVSYKKMTATVLYDPDRTTPQQMVEVIEKAGYQAEVQPAKAK</sequence>
<dbReference type="InterPro" id="IPR017969">
    <property type="entry name" value="Heavy-metal-associated_CS"/>
</dbReference>
<dbReference type="PROSITE" id="PS01047">
    <property type="entry name" value="HMA_1"/>
    <property type="match status" value="1"/>
</dbReference>
<keyword evidence="1" id="KW-0479">Metal-binding</keyword>
<dbReference type="PANTHER" id="PTHR46594">
    <property type="entry name" value="P-TYPE CATION-TRANSPORTING ATPASE"/>
    <property type="match status" value="1"/>
</dbReference>
<dbReference type="NCBIfam" id="NF041115">
    <property type="entry name" value="UxxU_metal_bind"/>
    <property type="match status" value="1"/>
</dbReference>
<gene>
    <name evidence="4" type="ORF">B5V00_07025</name>
</gene>
<evidence type="ECO:0000313" key="4">
    <source>
        <dbReference type="EMBL" id="ORJ60582.1"/>
    </source>
</evidence>
<dbReference type="PROSITE" id="PS50846">
    <property type="entry name" value="HMA_2"/>
    <property type="match status" value="1"/>
</dbReference>
<proteinExistence type="predicted"/>